<dbReference type="AlphaFoldDB" id="A0A1Y2G636"/>
<evidence type="ECO:0000313" key="3">
    <source>
        <dbReference type="Proteomes" id="UP000193467"/>
    </source>
</evidence>
<comment type="caution">
    <text evidence="2">The sequence shown here is derived from an EMBL/GenBank/DDBJ whole genome shotgun (WGS) entry which is preliminary data.</text>
</comment>
<feature type="compositionally biased region" description="Low complexity" evidence="1">
    <location>
        <begin position="198"/>
        <end position="213"/>
    </location>
</feature>
<evidence type="ECO:0000313" key="2">
    <source>
        <dbReference type="EMBL" id="ORY92529.1"/>
    </source>
</evidence>
<dbReference type="EMBL" id="MCGR01000001">
    <property type="protein sequence ID" value="ORY92529.1"/>
    <property type="molecule type" value="Genomic_DNA"/>
</dbReference>
<dbReference type="InParanoid" id="A0A1Y2G636"/>
<dbReference type="PANTHER" id="PTHR48125:SF12">
    <property type="entry name" value="AT HOOK TRANSCRIPTION FACTOR FAMILY-RELATED"/>
    <property type="match status" value="1"/>
</dbReference>
<feature type="compositionally biased region" description="Polar residues" evidence="1">
    <location>
        <begin position="952"/>
        <end position="979"/>
    </location>
</feature>
<reference evidence="2 3" key="1">
    <citation type="submission" date="2016-07" db="EMBL/GenBank/DDBJ databases">
        <title>Pervasive Adenine N6-methylation of Active Genes in Fungi.</title>
        <authorList>
            <consortium name="DOE Joint Genome Institute"/>
            <person name="Mondo S.J."/>
            <person name="Dannebaum R.O."/>
            <person name="Kuo R.C."/>
            <person name="Labutti K."/>
            <person name="Haridas S."/>
            <person name="Kuo A."/>
            <person name="Salamov A."/>
            <person name="Ahrendt S.R."/>
            <person name="Lipzen A."/>
            <person name="Sullivan W."/>
            <person name="Andreopoulos W.B."/>
            <person name="Clum A."/>
            <person name="Lindquist E."/>
            <person name="Daum C."/>
            <person name="Ramamoorthy G.K."/>
            <person name="Gryganskyi A."/>
            <person name="Culley D."/>
            <person name="Magnuson J.K."/>
            <person name="James T.Y."/>
            <person name="O'Malley M.A."/>
            <person name="Stajich J.E."/>
            <person name="Spatafora J.W."/>
            <person name="Visel A."/>
            <person name="Grigoriev I.V."/>
        </authorList>
    </citation>
    <scope>NUCLEOTIDE SEQUENCE [LARGE SCALE GENOMIC DNA]</scope>
    <source>
        <strain evidence="2 3">62-1032</strain>
    </source>
</reference>
<feature type="compositionally biased region" description="Basic and acidic residues" evidence="1">
    <location>
        <begin position="216"/>
        <end position="227"/>
    </location>
</feature>
<feature type="compositionally biased region" description="Basic and acidic residues" evidence="1">
    <location>
        <begin position="124"/>
        <end position="136"/>
    </location>
</feature>
<evidence type="ECO:0000256" key="1">
    <source>
        <dbReference type="SAM" id="MobiDB-lite"/>
    </source>
</evidence>
<feature type="region of interest" description="Disordered" evidence="1">
    <location>
        <begin position="637"/>
        <end position="664"/>
    </location>
</feature>
<dbReference type="Proteomes" id="UP000193467">
    <property type="component" value="Unassembled WGS sequence"/>
</dbReference>
<dbReference type="PANTHER" id="PTHR48125">
    <property type="entry name" value="LP07818P1"/>
    <property type="match status" value="1"/>
</dbReference>
<feature type="compositionally biased region" description="Low complexity" evidence="1">
    <location>
        <begin position="642"/>
        <end position="660"/>
    </location>
</feature>
<feature type="compositionally biased region" description="Polar residues" evidence="1">
    <location>
        <begin position="828"/>
        <end position="838"/>
    </location>
</feature>
<feature type="compositionally biased region" description="Polar residues" evidence="1">
    <location>
        <begin position="95"/>
        <end position="112"/>
    </location>
</feature>
<sequence>MASSSAGSSRSSSSNRQVERTLSDSSFGNMMPSLKAQASTVKDKGKRKATVVQDDEEDDVIVLELGGSKQTSSSKSRQPRASSTTASATSTATSKSIRLTQATPSEPSSSTAVAPKNTQRKRKQEPGDGFKMDFKHTQPVTQPASTSRKSSSSSHDPTRPTQPRPTALPPSSSRASSSRSLQSSSKHSSTAEVLLTQSGSSFAPLLPSSLAGSTQDKPKLKPLRDLRPPAPFSTRSTSPLPSPPPVKAAAQTLPRPPSDPPAPLLPPSVTSVTSRPDPRPPSLPPSPPKAPSPRKRKRTPPQPRSPTVDRILATTDWAELHPSLEISRLFRLEYALHGGLTYNQARTAEKKAQFAKVTRKSASAAVVLHYEPSWIKDDGAVATLKKKLGSKEHFVAVVWARDVLGRNKMEEGSIGQEGELRKAVVGGVDMYLLGKEFPLKFVIIVGMIVGISENDTTISYEVDDGTGVILCTCPLRRPDPIFIFPRRSADGNPKTPSPRKRKVDELVEAGEDRLEVGTLVKVVGTLEEHWVATADRKIVAEKIEALYDANLEAEHHLQVARLHREVYSKPLDLKARLAQIKQVEDEQWSHLSSIQASSSAAGTPTKRIRLRGPIKLHDDDITPQNFITYIRQHLRDEHVDRSSPPTSQPSSMPHSSPPSSDGAFWGIRYASQEHVEEPTAFTLDDIESDRRLVTFATRLAQKLEREKRAKRKLGALEREKGKLWVRKQGKEGLVSVKGIGSNGGSALLLRTVSSGIRSSKERKETTGEEQPLEGAKLEKAISKCFREALVEMRKKGVIVLSEPEAEEPQWASDSRDLDDSRYLPDAPSYSSSKRQSGYEQADQGPWPLLFADSEEEEEDRRPSPSSVKQSVGSHGGRSPGSWTRSGPWDIILEDEDEKDAVPSVTASPNKSTESEPRQPLWDIIFEDDEVDKKMTTANSTPNARHTPRSTHTRSPSHLPSSPSTVKPSRTTNLVSQDPTISLRPSQQSSRHPSSPPTFNVPPLFQSPRDRTFVTDSSWTTSVAGVDQETYELVTHTSLAGPVLRVLRNVFGGQAFGAKPKAGGVSERGVREALVRDERWAGVATYSDLVGKTLRVLEEQGEAQKVGLEEWRPTRGLGFSKGRG</sequence>
<feature type="compositionally biased region" description="Pro residues" evidence="1">
    <location>
        <begin position="254"/>
        <end position="266"/>
    </location>
</feature>
<name>A0A1Y2G636_9BASI</name>
<evidence type="ECO:0008006" key="4">
    <source>
        <dbReference type="Google" id="ProtNLM"/>
    </source>
</evidence>
<feature type="compositionally biased region" description="Low complexity" evidence="1">
    <location>
        <begin position="981"/>
        <end position="992"/>
    </location>
</feature>
<gene>
    <name evidence="2" type="ORF">BCR35DRAFT_323084</name>
</gene>
<keyword evidence="3" id="KW-1185">Reference proteome</keyword>
<dbReference type="STRING" id="106004.A0A1Y2G636"/>
<dbReference type="OrthoDB" id="77828at2759"/>
<feature type="compositionally biased region" description="Basic and acidic residues" evidence="1">
    <location>
        <begin position="813"/>
        <end position="822"/>
    </location>
</feature>
<organism evidence="2 3">
    <name type="scientific">Leucosporidium creatinivorum</name>
    <dbReference type="NCBI Taxonomy" id="106004"/>
    <lineage>
        <taxon>Eukaryota</taxon>
        <taxon>Fungi</taxon>
        <taxon>Dikarya</taxon>
        <taxon>Basidiomycota</taxon>
        <taxon>Pucciniomycotina</taxon>
        <taxon>Microbotryomycetes</taxon>
        <taxon>Leucosporidiales</taxon>
        <taxon>Leucosporidium</taxon>
    </lineage>
</organism>
<proteinExistence type="predicted"/>
<dbReference type="Gene3D" id="2.40.50.140">
    <property type="entry name" value="Nucleic acid-binding proteins"/>
    <property type="match status" value="1"/>
</dbReference>
<feature type="compositionally biased region" description="Low complexity" evidence="1">
    <location>
        <begin position="145"/>
        <end position="154"/>
    </location>
</feature>
<feature type="region of interest" description="Disordered" evidence="1">
    <location>
        <begin position="803"/>
        <end position="1007"/>
    </location>
</feature>
<protein>
    <recommendedName>
        <fullName evidence="4">CST complex subunit Stn1 N-terminal domain-containing protein</fullName>
    </recommendedName>
</protein>
<dbReference type="SUPFAM" id="SSF50249">
    <property type="entry name" value="Nucleic acid-binding proteins"/>
    <property type="match status" value="1"/>
</dbReference>
<feature type="compositionally biased region" description="Low complexity" evidence="1">
    <location>
        <begin position="171"/>
        <end position="188"/>
    </location>
</feature>
<feature type="compositionally biased region" description="Low complexity" evidence="1">
    <location>
        <begin position="72"/>
        <end position="94"/>
    </location>
</feature>
<feature type="compositionally biased region" description="Low complexity" evidence="1">
    <location>
        <begin position="1"/>
        <end position="14"/>
    </location>
</feature>
<feature type="region of interest" description="Disordered" evidence="1">
    <location>
        <begin position="1"/>
        <end position="310"/>
    </location>
</feature>
<dbReference type="InterPro" id="IPR012340">
    <property type="entry name" value="NA-bd_OB-fold"/>
</dbReference>
<accession>A0A1Y2G636</accession>
<feature type="compositionally biased region" description="Pro residues" evidence="1">
    <location>
        <begin position="279"/>
        <end position="291"/>
    </location>
</feature>